<organism evidence="2 3">
    <name type="scientific">Hydnomerulius pinastri MD-312</name>
    <dbReference type="NCBI Taxonomy" id="994086"/>
    <lineage>
        <taxon>Eukaryota</taxon>
        <taxon>Fungi</taxon>
        <taxon>Dikarya</taxon>
        <taxon>Basidiomycota</taxon>
        <taxon>Agaricomycotina</taxon>
        <taxon>Agaricomycetes</taxon>
        <taxon>Agaricomycetidae</taxon>
        <taxon>Boletales</taxon>
        <taxon>Boletales incertae sedis</taxon>
        <taxon>Leucogyrophana</taxon>
    </lineage>
</organism>
<accession>A0A0C9V6W7</accession>
<dbReference type="Pfam" id="PF18802">
    <property type="entry name" value="CxC1"/>
    <property type="match status" value="1"/>
</dbReference>
<evidence type="ECO:0000313" key="2">
    <source>
        <dbReference type="EMBL" id="KIJ61379.1"/>
    </source>
</evidence>
<gene>
    <name evidence="2" type="ORF">HYDPIDRAFT_61888</name>
</gene>
<keyword evidence="3" id="KW-1185">Reference proteome</keyword>
<name>A0A0C9V6W7_9AGAM</name>
<evidence type="ECO:0000313" key="3">
    <source>
        <dbReference type="Proteomes" id="UP000053820"/>
    </source>
</evidence>
<dbReference type="OrthoDB" id="3200967at2759"/>
<dbReference type="EMBL" id="KN839863">
    <property type="protein sequence ID" value="KIJ61379.1"/>
    <property type="molecule type" value="Genomic_DNA"/>
</dbReference>
<dbReference type="HOGENOM" id="CLU_004552_6_2_1"/>
<feature type="non-terminal residue" evidence="2">
    <location>
        <position position="1"/>
    </location>
</feature>
<proteinExistence type="predicted"/>
<protein>
    <submittedName>
        <fullName evidence="2">Unplaced genomic scaffold scaffold_29, whole genome shotgun sequence</fullName>
    </submittedName>
</protein>
<sequence>IYFPNDPQASSLRPQTSNRQKKINQWRRWSSEIIPTLLPLFRAYLRESQSLRAAANMGSVTGPYVRTCACETHQLAVACILFDRMEFIKLQCCLCRPAPIQLMSMGLFACAPVAPSLAVDLRVLELVKTLFVRITPNTTVWSEALEEFLNRRGYYLKTE</sequence>
<evidence type="ECO:0000259" key="1">
    <source>
        <dbReference type="Pfam" id="PF18802"/>
    </source>
</evidence>
<feature type="domain" description="CxC1-like cysteine cluster associated with KDZ transposases" evidence="1">
    <location>
        <begin position="66"/>
        <end position="152"/>
    </location>
</feature>
<feature type="non-terminal residue" evidence="2">
    <location>
        <position position="159"/>
    </location>
</feature>
<reference evidence="2 3" key="1">
    <citation type="submission" date="2014-04" db="EMBL/GenBank/DDBJ databases">
        <title>Evolutionary Origins and Diversification of the Mycorrhizal Mutualists.</title>
        <authorList>
            <consortium name="DOE Joint Genome Institute"/>
            <consortium name="Mycorrhizal Genomics Consortium"/>
            <person name="Kohler A."/>
            <person name="Kuo A."/>
            <person name="Nagy L.G."/>
            <person name="Floudas D."/>
            <person name="Copeland A."/>
            <person name="Barry K.W."/>
            <person name="Cichocki N."/>
            <person name="Veneault-Fourrey C."/>
            <person name="LaButti K."/>
            <person name="Lindquist E.A."/>
            <person name="Lipzen A."/>
            <person name="Lundell T."/>
            <person name="Morin E."/>
            <person name="Murat C."/>
            <person name="Riley R."/>
            <person name="Ohm R."/>
            <person name="Sun H."/>
            <person name="Tunlid A."/>
            <person name="Henrissat B."/>
            <person name="Grigoriev I.V."/>
            <person name="Hibbett D.S."/>
            <person name="Martin F."/>
        </authorList>
    </citation>
    <scope>NUCLEOTIDE SEQUENCE [LARGE SCALE GENOMIC DNA]</scope>
    <source>
        <strain evidence="2 3">MD-312</strain>
    </source>
</reference>
<dbReference type="Proteomes" id="UP000053820">
    <property type="component" value="Unassembled WGS sequence"/>
</dbReference>
<dbReference type="AlphaFoldDB" id="A0A0C9V6W7"/>
<dbReference type="InterPro" id="IPR041320">
    <property type="entry name" value="CxC1"/>
</dbReference>